<evidence type="ECO:0000313" key="2">
    <source>
        <dbReference type="EMBL" id="CAE8626228.1"/>
    </source>
</evidence>
<evidence type="ECO:0008006" key="4">
    <source>
        <dbReference type="Google" id="ProtNLM"/>
    </source>
</evidence>
<reference evidence="2" key="1">
    <citation type="submission" date="2021-02" db="EMBL/GenBank/DDBJ databases">
        <authorList>
            <person name="Dougan E. K."/>
            <person name="Rhodes N."/>
            <person name="Thang M."/>
            <person name="Chan C."/>
        </authorList>
    </citation>
    <scope>NUCLEOTIDE SEQUENCE</scope>
</reference>
<sequence>LQIGQLVEIDSEDGEVSGQHGQLVDWLPESGEFEVALLSSGKSLRVDPKHVRTVTDCQGAATGGPESFDIVVGPRTNRDALGEALSNCLLERGFCVLRLVQSDEDRRQALKVLRQFDADSRLGRLAHEVEDGYLGRGCRAKVMWLDPDDSSVPEGSPLKSCHAIHGGSTGGCQAEPVLRLDLARGDAATMLLVGVASIELLTAGGMIIFFAMQLVITCEWFIPISVWNSLMHALHGNGGAGTDQWSSDDPWLQGRRRNAGSSSSSSARAVPGASQREASRQPSARTQGNRSQAKFQAIETNKAKSCPWDKLRLDTPALCREAVLPVLSEKEVITGATGICMCSMSNFASAVTVASDKPRAIVMGSNTTLQDQLLAGRVCRRSTANVRVTDPQTGPWVKVATIYQLGSVDVQLGSLKPEMQVTASTQAAVHVRFRKTIVDASVWEAVTKVFGKDKKNTAAFEDWVLAFMKDHFEVEPCLVEKGRFLHQEEEAIAVVHLLLDGDHNHKTAYALSGQLGVVVNCLLKTPDIVPIWNNTSKTFTQYFQTAKRIPGFKGMCTSRAGSFGARFELRGIPAARTALVAPGKYNEHNNAIRPTTAWHTRGWPLGVDRAAVFDTLLRWGWVVVVDRELVRDTRTTTTSWRVLAESPPPATILPANEGEIVLWCEDKSTKIDTLPVTKTTPTMIPTAPSVEVNGPSTTQQQELHIQQMIANALNPVRQEFEQRVAAEIHKASMKTSELELKIEKVTQQQESVNARLSTMQTSQEAGFTGIMARLEAMSAVPAAPDVNIGEPLRHKPRTASPGGSLCVALASSQNMDLPITCSLLNCRVHLASRSAGAIVSCGVGATLCPSEMCCPSFASFVPGGVDAAPSLLLPLPLVQGGALTCCQPTDWLTVCSLNNCRVHLASRSAVAMFSCGVGATLCPSEMCSPSFASFVPGGVDAAPSLLLPLPLVQGGALTCCQPKDWLTVCSLNNCRVHLASRSAGAILSCGVGATLCPSEMCSPSFASFVPGGVDAAPSLLFPLPLVQGGALTCCQPTDRLTACSLNNCRVHLASRSAVAMFSCGADGTLCPSEMCRPCFARCASAVVSGGVDAAPGLLLSLLLVQGIALACSQPTDLLTACSPNNCRVHPASIALQPHRRGCPEQAQEDSRAGNGDRCNRNPSFANCCLGLLFCRRGAWPTLQFDSTLGFPGEGHRQSSGDAATGISTFNLVSINLTSMAANFMLLRDLMQSTEASCGAIQEVRATAEAQRVLERKLRTSFQMSATWGKPMKSRAKGARTSVFDAESGGVAVIARHLLAPPACCPEERGLLDSARYVRAWVPVGCGRQGINVVSLYGFAGATGKGPARDANDRLLALLAVVLSHLNPAATLVMGDFNQEVGQSHMLQQLISLDGWVDVLSDFQEDSATCAPTPQSQGTRIDLALANPTARRLISTAEVVQHAGLPTHKPLLLRLRGEACQETHCTFDMPKRFPPSEEHLSDQIKDDLATSVIRANASDWQSCLQGDDREKAASILGATLDAFLAAVAGIDSQPLSGKAFRGRCQPRLLKRQRNMPPVNRSTGEPLTIALVRMSKTIGRASSLLHLLFMQAREPSRAAHLQSEVEATWRKITTEALALKMIESPVTYSCSVDGVEAMLVHLRLSHAQSEHVHSRIKRVAHQEWADEQWKLGGRKIYQLIKDPSSPTCVVQGPAGLTANPTEVHAITREAWQAIWAHRQANPTVLVDLFAQFLQGAPFELQELQDQDVLVSIEKLANQVAGLDGVWPAELKSLPLRLVSMIADYFRMVERTGKWAPALLMAKTVMLAKGDGNTDPLKQRPITVYATLYRLWASTRLRQALDWQEKWINNSCRGFRKATRALDEAYKLSAAIEAALLSGDDAALAGFSLDLTKAFDSLDRQQVYQVLLELGLPTQLLDPWFYCTTHVQRHFATAHGIDPVPAIAGRGFGQGDPWAILACNAIMHVWASLIESEVPGVSAMCWADDANSRTKDPSRSNQEKAADLQSTVDQTVRFLDLTRLEANVQKSFCWATSLPLRSLARPTANGRVLQQKLHGRCLGAHLSFERRVHNGAQSANFQQATVLARRVRMVPLPFQAKSHIVAAVAMSKATFGTSIAYIGQNIVSKLTSAIMHGIFGPKRLMRSPELFAVFAAGVDYRAHPDFAIALSCFTDARRNILTCSSVRAAWPDAFLAAAARNSHTPFGPVTTLRRWVCRLGLEWASPWVCQRDGVAISLQEGDVGHFKHQVREVCRRMLLDRVVEKRPSLSSLCGCPDRDATVALGRKLRDNGETPLHRFAECPSWTHIRAKHRLAPTLIEGLPDVTKQCGIAMHPAADVPFLRCAVAPTMRVVVPGSSDEEVDAWTDGASVHNGTPWARAGYGISIPAKHVEISAPLPGRNSDLWIRLHAAWRSRIDQQWGGWSIRKVKAHTDSDDVRASRISSQDHRGNAAADRLATAAAAAVAVPSPVLQRALDRKAISMRYQAAMLEIEQQVYASGWAVHSCEDNGNDSDDNEPPPMQHHVDLLSWAPQVSGVCFPVLGCLPRRRLQQFRYGEDVAYAVLAWLRSLAWPSDAAAEETVAGISYIELLCDFEAWAGRPLPDPRAGAYVWCDDFESEDRTAYERSRHLASLLASLSRWLQVPLHPGSECWTCALQSVGWRQPLQGWSQRPVLAAGAAAQELLITAFSELQDHAVENLARHKSKILQKADLLASLGPSPNHIELSDPLSQHVCDSQPLPLLPPTHPPSSQPLLSQVPPPISNCARKHTLVKTRAGFQCIVCRQQASLEDMRASACRPTVTAPPRSLSSPAELPPRPINSVPSAAPYELPESPTCESSQQVPAVRSGATMSVRHLVSKDHGSFKCQRCGERGTRRALTSALCKVKVADLRKSVIATKSHKVRRDSTGFSCTVCHRRATSQVLNASMCPGSQTKPSRTAPIPAPVPPPRVPAEEKRGRKKGTKSNPTPDSASAHTITYDGHWISCSVCGRQHFKNWTRFKTSKCLGAPQASGPEEAFRHRIGAVANGKFVCLRCSRATTAANRNKFLRGLCHPKAHSKGLAAAQTKRERAASAPALATASRGKRRVALAKRSSSATATLPRRRG</sequence>
<dbReference type="OMA" id="GALTCCQ"/>
<feature type="compositionally biased region" description="Polar residues" evidence="1">
    <location>
        <begin position="280"/>
        <end position="294"/>
    </location>
</feature>
<name>A0A813GJ67_POLGL</name>
<evidence type="ECO:0000313" key="3">
    <source>
        <dbReference type="Proteomes" id="UP000654075"/>
    </source>
</evidence>
<feature type="compositionally biased region" description="Pro residues" evidence="1">
    <location>
        <begin position="2932"/>
        <end position="2941"/>
    </location>
</feature>
<dbReference type="InterPro" id="IPR030834">
    <property type="entry name" value="PKS_assoc_dom"/>
</dbReference>
<dbReference type="InterPro" id="IPR036691">
    <property type="entry name" value="Endo/exonu/phosph_ase_sf"/>
</dbReference>
<proteinExistence type="predicted"/>
<feature type="region of interest" description="Disordered" evidence="1">
    <location>
        <begin position="242"/>
        <end position="296"/>
    </location>
</feature>
<protein>
    <recommendedName>
        <fullName evidence="4">Reverse transcriptase domain-containing protein</fullName>
    </recommendedName>
</protein>
<keyword evidence="3" id="KW-1185">Reference proteome</keyword>
<dbReference type="Proteomes" id="UP000654075">
    <property type="component" value="Unassembled WGS sequence"/>
</dbReference>
<feature type="compositionally biased region" description="Polar residues" evidence="1">
    <location>
        <begin position="2954"/>
        <end position="2964"/>
    </location>
</feature>
<evidence type="ECO:0000256" key="1">
    <source>
        <dbReference type="SAM" id="MobiDB-lite"/>
    </source>
</evidence>
<feature type="region of interest" description="Disordered" evidence="1">
    <location>
        <begin position="3049"/>
        <end position="3095"/>
    </location>
</feature>
<feature type="region of interest" description="Disordered" evidence="1">
    <location>
        <begin position="2917"/>
        <end position="2964"/>
    </location>
</feature>
<dbReference type="Gene3D" id="3.60.10.10">
    <property type="entry name" value="Endonuclease/exonuclease/phosphatase"/>
    <property type="match status" value="1"/>
</dbReference>
<dbReference type="NCBIfam" id="TIGR04556">
    <property type="entry name" value="PKS_assoc"/>
    <property type="match status" value="1"/>
</dbReference>
<accession>A0A813GJ67</accession>
<gene>
    <name evidence="2" type="ORF">PGLA1383_LOCUS43175</name>
</gene>
<dbReference type="EMBL" id="CAJNNV010028935">
    <property type="protein sequence ID" value="CAE8626228.1"/>
    <property type="molecule type" value="Genomic_DNA"/>
</dbReference>
<feature type="compositionally biased region" description="Polar residues" evidence="1">
    <location>
        <begin position="2917"/>
        <end position="2927"/>
    </location>
</feature>
<comment type="caution">
    <text evidence="2">The sequence shown here is derived from an EMBL/GenBank/DDBJ whole genome shotgun (WGS) entry which is preliminary data.</text>
</comment>
<feature type="non-terminal residue" evidence="2">
    <location>
        <position position="3095"/>
    </location>
</feature>
<organism evidence="2 3">
    <name type="scientific">Polarella glacialis</name>
    <name type="common">Dinoflagellate</name>
    <dbReference type="NCBI Taxonomy" id="89957"/>
    <lineage>
        <taxon>Eukaryota</taxon>
        <taxon>Sar</taxon>
        <taxon>Alveolata</taxon>
        <taxon>Dinophyceae</taxon>
        <taxon>Suessiales</taxon>
        <taxon>Suessiaceae</taxon>
        <taxon>Polarella</taxon>
    </lineage>
</organism>
<feature type="compositionally biased region" description="Low complexity" evidence="1">
    <location>
        <begin position="259"/>
        <end position="274"/>
    </location>
</feature>
<dbReference type="SUPFAM" id="SSF56219">
    <property type="entry name" value="DNase I-like"/>
    <property type="match status" value="1"/>
</dbReference>